<feature type="domain" description="PBZ-type" evidence="7">
    <location>
        <begin position="8"/>
        <end position="30"/>
    </location>
</feature>
<dbReference type="Proteomes" id="UP000494040">
    <property type="component" value="Unassembled WGS sequence"/>
</dbReference>
<feature type="compositionally biased region" description="Basic residues" evidence="6">
    <location>
        <begin position="20"/>
        <end position="29"/>
    </location>
</feature>
<organism evidence="8 9">
    <name type="scientific">Cimex lectularius</name>
    <name type="common">Bed bug</name>
    <name type="synonym">Acanthia lectularia</name>
    <dbReference type="NCBI Taxonomy" id="79782"/>
    <lineage>
        <taxon>Eukaryota</taxon>
        <taxon>Metazoa</taxon>
        <taxon>Ecdysozoa</taxon>
        <taxon>Arthropoda</taxon>
        <taxon>Hexapoda</taxon>
        <taxon>Insecta</taxon>
        <taxon>Pterygota</taxon>
        <taxon>Neoptera</taxon>
        <taxon>Paraneoptera</taxon>
        <taxon>Hemiptera</taxon>
        <taxon>Heteroptera</taxon>
        <taxon>Panheteroptera</taxon>
        <taxon>Cimicomorpha</taxon>
        <taxon>Cimicidae</taxon>
        <taxon>Cimex</taxon>
    </lineage>
</organism>
<evidence type="ECO:0000259" key="7">
    <source>
        <dbReference type="Pfam" id="PF10283"/>
    </source>
</evidence>
<keyword evidence="5" id="KW-0539">Nucleus</keyword>
<dbReference type="PANTHER" id="PTHR13386:SF1">
    <property type="entry name" value="HISTONE PARYLATION FACTOR 1"/>
    <property type="match status" value="1"/>
</dbReference>
<sequence>MEKSDKLDCKYGANCYQKNPQHHQKYKHPERHDETDSSPKRARTDGEGLECRHDTSKEIEDRIEIEKLPSDPKEKIKSLFLLDMPQDFFDFFEFCRTLSTKPKKALAAVGLHLVGPFDVLDGELKDCTKEEALRHYRYFYDPPEFQTVLKGLDKTGEHYGYYRDDPQEPPCFVGYNEAEKGCTITIVAENLFGALNYHLEKIKKTADPFKKMQIQKIQTSLSKKAKTDQIKLEEVTPEIRKRRSHIVTKTFHGAGIVVPYDKKTQLGYRELAMNDKDLKKVLKTLCNADSESERTSGWSQLQPVITFSNIACDEYDFGTSLELGINLFCQGAEILHKTAIQQLTTAYALLNRREFIDIIKAHLAHRTKNLSELNTIAL</sequence>
<comment type="subcellular location">
    <subcellularLocation>
        <location evidence="2">Chromosome</location>
    </subcellularLocation>
    <subcellularLocation>
        <location evidence="1">Nucleus</location>
    </subcellularLocation>
</comment>
<evidence type="ECO:0000313" key="8">
    <source>
        <dbReference type="EnsemblMetazoa" id="XP_014262412.1"/>
    </source>
</evidence>
<evidence type="ECO:0000256" key="1">
    <source>
        <dbReference type="ARBA" id="ARBA00004123"/>
    </source>
</evidence>
<protein>
    <recommendedName>
        <fullName evidence="7">PBZ-type domain-containing protein</fullName>
    </recommendedName>
</protein>
<dbReference type="GO" id="GO:0042393">
    <property type="term" value="F:histone binding"/>
    <property type="evidence" value="ECO:0007669"/>
    <property type="project" value="InterPro"/>
</dbReference>
<dbReference type="InterPro" id="IPR019406">
    <property type="entry name" value="APLF_PBZ"/>
</dbReference>
<dbReference type="AlphaFoldDB" id="A0A8I6SDH0"/>
<dbReference type="GO" id="GO:0005694">
    <property type="term" value="C:chromosome"/>
    <property type="evidence" value="ECO:0007669"/>
    <property type="project" value="UniProtKB-SubCell"/>
</dbReference>
<dbReference type="InterPro" id="IPR019361">
    <property type="entry name" value="HPF1"/>
</dbReference>
<evidence type="ECO:0000256" key="4">
    <source>
        <dbReference type="ARBA" id="ARBA00022454"/>
    </source>
</evidence>
<name>A0A8I6SDH0_CIMLE</name>
<dbReference type="EnsemblMetazoa" id="XM_014406926.2">
    <property type="protein sequence ID" value="XP_014262412.1"/>
    <property type="gene ID" value="LOC106674290"/>
</dbReference>
<keyword evidence="4" id="KW-0158">Chromosome</keyword>
<reference evidence="8" key="1">
    <citation type="submission" date="2022-01" db="UniProtKB">
        <authorList>
            <consortium name="EnsemblMetazoa"/>
        </authorList>
    </citation>
    <scope>IDENTIFICATION</scope>
</reference>
<dbReference type="KEGG" id="clec:106674290"/>
<dbReference type="PANTHER" id="PTHR13386">
    <property type="entry name" value="HISTONE PARYLATION FACTOR 1"/>
    <property type="match status" value="1"/>
</dbReference>
<proteinExistence type="inferred from homology"/>
<keyword evidence="9" id="KW-1185">Reference proteome</keyword>
<evidence type="ECO:0000256" key="6">
    <source>
        <dbReference type="SAM" id="MobiDB-lite"/>
    </source>
</evidence>
<accession>A0A8I6SDH0</accession>
<evidence type="ECO:0000256" key="3">
    <source>
        <dbReference type="ARBA" id="ARBA00010803"/>
    </source>
</evidence>
<dbReference type="Pfam" id="PF10228">
    <property type="entry name" value="HPF1"/>
    <property type="match status" value="1"/>
</dbReference>
<dbReference type="GO" id="GO:0006974">
    <property type="term" value="P:DNA damage response"/>
    <property type="evidence" value="ECO:0007669"/>
    <property type="project" value="InterPro"/>
</dbReference>
<evidence type="ECO:0000313" key="9">
    <source>
        <dbReference type="Proteomes" id="UP000494040"/>
    </source>
</evidence>
<comment type="similarity">
    <text evidence="3">Belongs to the HPF1 family.</text>
</comment>
<dbReference type="OMA" id="HKELHML"/>
<dbReference type="GO" id="GO:0072572">
    <property type="term" value="F:poly-ADP-D-ribose binding"/>
    <property type="evidence" value="ECO:0007669"/>
    <property type="project" value="TreeGrafter"/>
</dbReference>
<dbReference type="OrthoDB" id="416496at2759"/>
<gene>
    <name evidence="8" type="primary">106674290</name>
</gene>
<evidence type="ECO:0000256" key="5">
    <source>
        <dbReference type="ARBA" id="ARBA00023242"/>
    </source>
</evidence>
<dbReference type="GO" id="GO:0005634">
    <property type="term" value="C:nucleus"/>
    <property type="evidence" value="ECO:0007669"/>
    <property type="project" value="UniProtKB-SubCell"/>
</dbReference>
<feature type="compositionally biased region" description="Basic and acidic residues" evidence="6">
    <location>
        <begin position="30"/>
        <end position="51"/>
    </location>
</feature>
<evidence type="ECO:0000256" key="2">
    <source>
        <dbReference type="ARBA" id="ARBA00004286"/>
    </source>
</evidence>
<dbReference type="Pfam" id="PF10283">
    <property type="entry name" value="zf-CCHH"/>
    <property type="match status" value="1"/>
</dbReference>
<feature type="region of interest" description="Disordered" evidence="6">
    <location>
        <begin position="1"/>
        <end position="51"/>
    </location>
</feature>